<evidence type="ECO:0008006" key="3">
    <source>
        <dbReference type="Google" id="ProtNLM"/>
    </source>
</evidence>
<reference evidence="1" key="1">
    <citation type="journal article" date="2022" name="Arch. Microbiol.">
        <title>Thiomicrorhabdus immobilis sp. nov., a mesophilic sulfur-oxidizing bacterium isolated from sediment of a brackish lake in northern Japan.</title>
        <authorList>
            <person name="Kojima H."/>
            <person name="Mochizuki J."/>
            <person name="Kanda M."/>
            <person name="Watanabe T."/>
            <person name="Fukui M."/>
        </authorList>
    </citation>
    <scope>NUCLEOTIDE SEQUENCE</scope>
    <source>
        <strain evidence="1">Am19</strain>
    </source>
</reference>
<sequence>MSAVMLKLVVDEGVFSSVSDSLLVYPSAQIAFNTSSIRSYSNEHELEGIKEQVAGYLAKVQIEIRTTEDEYQAILEYLKMDHPRMECQYWVLPVLDSGKR</sequence>
<proteinExistence type="predicted"/>
<keyword evidence="2" id="KW-1185">Reference proteome</keyword>
<dbReference type="InterPro" id="IPR021634">
    <property type="entry name" value="DUF3240"/>
</dbReference>
<dbReference type="Proteomes" id="UP001054820">
    <property type="component" value="Chromosome"/>
</dbReference>
<accession>A0ABM7MB13</accession>
<organism evidence="1 2">
    <name type="scientific">Thiomicrorhabdus immobilis</name>
    <dbReference type="NCBI Taxonomy" id="2791037"/>
    <lineage>
        <taxon>Bacteria</taxon>
        <taxon>Pseudomonadati</taxon>
        <taxon>Pseudomonadota</taxon>
        <taxon>Gammaproteobacteria</taxon>
        <taxon>Thiotrichales</taxon>
        <taxon>Piscirickettsiaceae</taxon>
        <taxon>Thiomicrorhabdus</taxon>
    </lineage>
</organism>
<dbReference type="EMBL" id="AP024202">
    <property type="protein sequence ID" value="BCN92528.1"/>
    <property type="molecule type" value="Genomic_DNA"/>
</dbReference>
<dbReference type="RefSeq" id="WP_237262227.1">
    <property type="nucleotide sequence ID" value="NZ_AP024202.1"/>
</dbReference>
<dbReference type="InterPro" id="IPR015867">
    <property type="entry name" value="N-reg_PII/ATP_PRibTrfase_C"/>
</dbReference>
<protein>
    <recommendedName>
        <fullName evidence="3">DUF3240 domain-containing protein</fullName>
    </recommendedName>
</protein>
<dbReference type="Gene3D" id="3.30.70.120">
    <property type="match status" value="1"/>
</dbReference>
<evidence type="ECO:0000313" key="1">
    <source>
        <dbReference type="EMBL" id="BCN92528.1"/>
    </source>
</evidence>
<dbReference type="Pfam" id="PF11582">
    <property type="entry name" value="DUF3240"/>
    <property type="match status" value="1"/>
</dbReference>
<evidence type="ECO:0000313" key="2">
    <source>
        <dbReference type="Proteomes" id="UP001054820"/>
    </source>
</evidence>
<gene>
    <name evidence="1" type="ORF">THMIRHAM_03130</name>
</gene>
<name>A0ABM7MB13_9GAMM</name>